<accession>A0A381TIZ1</accession>
<dbReference type="EMBL" id="UINC01004495">
    <property type="protein sequence ID" value="SVA14737.1"/>
    <property type="molecule type" value="Genomic_DNA"/>
</dbReference>
<feature type="transmembrane region" description="Helical" evidence="1">
    <location>
        <begin position="16"/>
        <end position="37"/>
    </location>
</feature>
<organism evidence="2">
    <name type="scientific">marine metagenome</name>
    <dbReference type="NCBI Taxonomy" id="408172"/>
    <lineage>
        <taxon>unclassified sequences</taxon>
        <taxon>metagenomes</taxon>
        <taxon>ecological metagenomes</taxon>
    </lineage>
</organism>
<sequence>MVFRTTTQVIWCAGTWVTSTAFTITLYVIASHFRFLFVRLNHMSRIWSPL</sequence>
<evidence type="ECO:0000313" key="2">
    <source>
        <dbReference type="EMBL" id="SVA14737.1"/>
    </source>
</evidence>
<evidence type="ECO:0000256" key="1">
    <source>
        <dbReference type="SAM" id="Phobius"/>
    </source>
</evidence>
<proteinExistence type="predicted"/>
<name>A0A381TIZ1_9ZZZZ</name>
<keyword evidence="1" id="KW-0472">Membrane</keyword>
<keyword evidence="1" id="KW-0812">Transmembrane</keyword>
<reference evidence="2" key="1">
    <citation type="submission" date="2018-05" db="EMBL/GenBank/DDBJ databases">
        <authorList>
            <person name="Lanie J.A."/>
            <person name="Ng W.-L."/>
            <person name="Kazmierczak K.M."/>
            <person name="Andrzejewski T.M."/>
            <person name="Davidsen T.M."/>
            <person name="Wayne K.J."/>
            <person name="Tettelin H."/>
            <person name="Glass J.I."/>
            <person name="Rusch D."/>
            <person name="Podicherti R."/>
            <person name="Tsui H.-C.T."/>
            <person name="Winkler M.E."/>
        </authorList>
    </citation>
    <scope>NUCLEOTIDE SEQUENCE</scope>
</reference>
<protein>
    <submittedName>
        <fullName evidence="2">Uncharacterized protein</fullName>
    </submittedName>
</protein>
<gene>
    <name evidence="2" type="ORF">METZ01_LOCUS67591</name>
</gene>
<keyword evidence="1" id="KW-1133">Transmembrane helix</keyword>
<dbReference type="AlphaFoldDB" id="A0A381TIZ1"/>